<dbReference type="InterPro" id="IPR005485">
    <property type="entry name" value="Rbsml_uL18_euk_arch"/>
</dbReference>
<evidence type="ECO:0000256" key="1">
    <source>
        <dbReference type="ARBA" id="ARBA00007116"/>
    </source>
</evidence>
<gene>
    <name evidence="5" type="primary">LOC109128848</name>
</gene>
<evidence type="ECO:0000313" key="4">
    <source>
        <dbReference type="Proteomes" id="UP000694864"/>
    </source>
</evidence>
<organism evidence="4 5">
    <name type="scientific">Camelina sativa</name>
    <name type="common">False flax</name>
    <name type="synonym">Myagrum sativum</name>
    <dbReference type="NCBI Taxonomy" id="90675"/>
    <lineage>
        <taxon>Eukaryota</taxon>
        <taxon>Viridiplantae</taxon>
        <taxon>Streptophyta</taxon>
        <taxon>Embryophyta</taxon>
        <taxon>Tracheophyta</taxon>
        <taxon>Spermatophyta</taxon>
        <taxon>Magnoliopsida</taxon>
        <taxon>eudicotyledons</taxon>
        <taxon>Gunneridae</taxon>
        <taxon>Pentapetalae</taxon>
        <taxon>rosids</taxon>
        <taxon>malvids</taxon>
        <taxon>Brassicales</taxon>
        <taxon>Brassicaceae</taxon>
        <taxon>Camelineae</taxon>
        <taxon>Camelina</taxon>
    </lineage>
</organism>
<reference evidence="4" key="1">
    <citation type="journal article" date="2014" name="Nat. Commun.">
        <title>The emerging biofuel crop Camelina sativa retains a highly undifferentiated hexaploid genome structure.</title>
        <authorList>
            <person name="Kagale S."/>
            <person name="Koh C."/>
            <person name="Nixon J."/>
            <person name="Bollina V."/>
            <person name="Clarke W.E."/>
            <person name="Tuteja R."/>
            <person name="Spillane C."/>
            <person name="Robinson S.J."/>
            <person name="Links M.G."/>
            <person name="Clarke C."/>
            <person name="Higgins E.E."/>
            <person name="Huebert T."/>
            <person name="Sharpe A.G."/>
            <person name="Parkin I.A."/>
        </authorList>
    </citation>
    <scope>NUCLEOTIDE SEQUENCE [LARGE SCALE GENOMIC DNA]</scope>
    <source>
        <strain evidence="4">cv. DH55</strain>
    </source>
</reference>
<reference evidence="5" key="2">
    <citation type="submission" date="2025-08" db="UniProtKB">
        <authorList>
            <consortium name="RefSeq"/>
        </authorList>
    </citation>
    <scope>IDENTIFICATION</scope>
    <source>
        <tissue evidence="5">Leaf</tissue>
    </source>
</reference>
<dbReference type="Gene3D" id="3.30.420.100">
    <property type="match status" value="1"/>
</dbReference>
<dbReference type="GeneID" id="109128848"/>
<dbReference type="Proteomes" id="UP000694864">
    <property type="component" value="Chromosome 14"/>
</dbReference>
<comment type="similarity">
    <text evidence="1">Belongs to the universal ribosomal protein uL18 family.</text>
</comment>
<evidence type="ECO:0000256" key="3">
    <source>
        <dbReference type="ARBA" id="ARBA00023274"/>
    </source>
</evidence>
<sequence>MVWIQLGMKRRRFDGIGEKKISSDGDLEANRQLHDSSFSQINWKRLKQLESQDGKTDYRRRIRIINQDMNKYNKASTNLFVVRFTNKDKNKYNTLGCW</sequence>
<accession>A0ABM1QXM4</accession>
<keyword evidence="3" id="KW-0687">Ribonucleoprotein</keyword>
<name>A0ABM1QXM4_CAMSA</name>
<evidence type="ECO:0000256" key="2">
    <source>
        <dbReference type="ARBA" id="ARBA00022980"/>
    </source>
</evidence>
<keyword evidence="2" id="KW-0689">Ribosomal protein</keyword>
<protein>
    <submittedName>
        <fullName evidence="5">60S ribosomal protein L5-2-like</fullName>
    </submittedName>
</protein>
<keyword evidence="4" id="KW-1185">Reference proteome</keyword>
<dbReference type="RefSeq" id="XP_019091512.1">
    <property type="nucleotide sequence ID" value="XM_019235967.1"/>
</dbReference>
<evidence type="ECO:0000313" key="5">
    <source>
        <dbReference type="RefSeq" id="XP_019091512.1"/>
    </source>
</evidence>
<proteinExistence type="inferred from homology"/>
<dbReference type="Pfam" id="PF17144">
    <property type="entry name" value="Ribosomal_L5e"/>
    <property type="match status" value="1"/>
</dbReference>